<comment type="caution">
    <text evidence="1">The sequence shown here is derived from an EMBL/GenBank/DDBJ whole genome shotgun (WGS) entry which is preliminary data.</text>
</comment>
<accession>A0A2V1H264</accession>
<evidence type="ECO:0000313" key="1">
    <source>
        <dbReference type="EMBL" id="PVZ70532.1"/>
    </source>
</evidence>
<sequence length="204" mass="23838">MWLVFFDLDQTLICAAHELGRLSETQKKNLNQSISFQVKSPTSKKGIVEITTHPLYQIPHYIFFKELSKKEDHLLFFMTAATYQPSSITQMIKSFFSISDQDLSSYFEKSNIINREMLTYFYKERRKNTKKTVALKKKEMMLYWIELFEDPHEAVSTLASNQTTFLIDDNLDNLLAAENSSINYIDSTKAAYQQYLKILLSKIP</sequence>
<dbReference type="AlphaFoldDB" id="A0A2V1H264"/>
<reference evidence="1 2" key="1">
    <citation type="submission" date="2018-04" db="EMBL/GenBank/DDBJ databases">
        <title>Thalassorhabdus spongiae gen. nov., sp. nov., isolated from a marine sponge in South-West Iceland.</title>
        <authorList>
            <person name="Knobloch S."/>
            <person name="Daussin A."/>
            <person name="Johannsson R."/>
            <person name="Marteinsson V.T."/>
        </authorList>
    </citation>
    <scope>NUCLEOTIDE SEQUENCE [LARGE SCALE GENOMIC DNA]</scope>
    <source>
        <strain evidence="1 2">Hp12</strain>
    </source>
</reference>
<organism evidence="1 2">
    <name type="scientific">Pelagibaculum spongiae</name>
    <dbReference type="NCBI Taxonomy" id="2080658"/>
    <lineage>
        <taxon>Bacteria</taxon>
        <taxon>Pseudomonadati</taxon>
        <taxon>Pseudomonadota</taxon>
        <taxon>Gammaproteobacteria</taxon>
        <taxon>Oceanospirillales</taxon>
        <taxon>Pelagibaculum</taxon>
    </lineage>
</organism>
<name>A0A2V1H264_9GAMM</name>
<evidence type="ECO:0000313" key="2">
    <source>
        <dbReference type="Proteomes" id="UP000244906"/>
    </source>
</evidence>
<proteinExistence type="predicted"/>
<protein>
    <recommendedName>
        <fullName evidence="3">FCP1 homology domain-containing protein</fullName>
    </recommendedName>
</protein>
<keyword evidence="2" id="KW-1185">Reference proteome</keyword>
<dbReference type="RefSeq" id="WP_116686604.1">
    <property type="nucleotide sequence ID" value="NZ_CAWNYD010000002.1"/>
</dbReference>
<evidence type="ECO:0008006" key="3">
    <source>
        <dbReference type="Google" id="ProtNLM"/>
    </source>
</evidence>
<dbReference type="EMBL" id="QDDL01000002">
    <property type="protein sequence ID" value="PVZ70532.1"/>
    <property type="molecule type" value="Genomic_DNA"/>
</dbReference>
<dbReference type="Proteomes" id="UP000244906">
    <property type="component" value="Unassembled WGS sequence"/>
</dbReference>
<gene>
    <name evidence="1" type="ORF">DC094_08095</name>
</gene>